<dbReference type="Pfam" id="PF04365">
    <property type="entry name" value="BrnT_toxin"/>
    <property type="match status" value="1"/>
</dbReference>
<dbReference type="EMBL" id="CACVAT010000352">
    <property type="protein sequence ID" value="CAA6821150.1"/>
    <property type="molecule type" value="Genomic_DNA"/>
</dbReference>
<dbReference type="Gene3D" id="3.10.450.530">
    <property type="entry name" value="Ribonuclease toxin, BrnT, of type II toxin-antitoxin system"/>
    <property type="match status" value="1"/>
</dbReference>
<reference evidence="1" key="1">
    <citation type="submission" date="2020-01" db="EMBL/GenBank/DDBJ databases">
        <authorList>
            <person name="Meier V. D."/>
            <person name="Meier V D."/>
        </authorList>
    </citation>
    <scope>NUCLEOTIDE SEQUENCE</scope>
    <source>
        <strain evidence="1">HLG_WM_MAG_09</strain>
    </source>
</reference>
<dbReference type="InterPro" id="IPR007460">
    <property type="entry name" value="BrnT_toxin"/>
</dbReference>
<organism evidence="1">
    <name type="scientific">uncultured Thiotrichaceae bacterium</name>
    <dbReference type="NCBI Taxonomy" id="298394"/>
    <lineage>
        <taxon>Bacteria</taxon>
        <taxon>Pseudomonadati</taxon>
        <taxon>Pseudomonadota</taxon>
        <taxon>Gammaproteobacteria</taxon>
        <taxon>Thiotrichales</taxon>
        <taxon>Thiotrichaceae</taxon>
        <taxon>environmental samples</taxon>
    </lineage>
</organism>
<protein>
    <recommendedName>
        <fullName evidence="2">BrnT family toxin</fullName>
    </recommendedName>
</protein>
<evidence type="ECO:0000313" key="1">
    <source>
        <dbReference type="EMBL" id="CAA6821150.1"/>
    </source>
</evidence>
<accession>A0A6S6TWQ0</accession>
<dbReference type="AlphaFoldDB" id="A0A6S6TWQ0"/>
<sequence>MTIEDKDHYEQRFKTLGMGSFLNILLVVHAERDEDNIRIISVRKADRTETKQYYKGLNYE</sequence>
<name>A0A6S6TWQ0_9GAMM</name>
<proteinExistence type="predicted"/>
<dbReference type="InterPro" id="IPR038573">
    <property type="entry name" value="BrnT_sf"/>
</dbReference>
<evidence type="ECO:0008006" key="2">
    <source>
        <dbReference type="Google" id="ProtNLM"/>
    </source>
</evidence>
<gene>
    <name evidence="1" type="ORF">HELGO_WM15748</name>
</gene>